<evidence type="ECO:0000313" key="5">
    <source>
        <dbReference type="Proteomes" id="UP001353858"/>
    </source>
</evidence>
<evidence type="ECO:0000259" key="3">
    <source>
        <dbReference type="SMART" id="SM01403"/>
    </source>
</evidence>
<name>A0AAN7ST42_9COLE</name>
<reference evidence="5" key="1">
    <citation type="submission" date="2023-01" db="EMBL/GenBank/DDBJ databases">
        <title>Key to firefly adult light organ development and bioluminescence: homeobox transcription factors regulate luciferase expression and transportation to peroxisome.</title>
        <authorList>
            <person name="Fu X."/>
        </authorList>
    </citation>
    <scope>NUCLEOTIDE SEQUENCE [LARGE SCALE GENOMIC DNA]</scope>
</reference>
<keyword evidence="1" id="KW-0689">Ribosomal protein</keyword>
<evidence type="ECO:0000256" key="2">
    <source>
        <dbReference type="ARBA" id="ARBA00023274"/>
    </source>
</evidence>
<dbReference type="Pfam" id="PF00338">
    <property type="entry name" value="Ribosomal_S10"/>
    <property type="match status" value="1"/>
</dbReference>
<dbReference type="Gene3D" id="3.30.70.600">
    <property type="entry name" value="Ribosomal protein S10 domain"/>
    <property type="match status" value="1"/>
</dbReference>
<dbReference type="PANTHER" id="PTHR13473:SF0">
    <property type="entry name" value="LARGE RIBOSOMAL SUBUNIT PROTEIN ML48"/>
    <property type="match status" value="1"/>
</dbReference>
<dbReference type="AlphaFoldDB" id="A0AAN7ST42"/>
<dbReference type="SMART" id="SM01403">
    <property type="entry name" value="Ribosomal_S10"/>
    <property type="match status" value="1"/>
</dbReference>
<comment type="caution">
    <text evidence="4">The sequence shown here is derived from an EMBL/GenBank/DDBJ whole genome shotgun (WGS) entry which is preliminary data.</text>
</comment>
<accession>A0AAN7ST42</accession>
<feature type="domain" description="Small ribosomal subunit protein uS10" evidence="3">
    <location>
        <begin position="46"/>
        <end position="141"/>
    </location>
</feature>
<keyword evidence="5" id="KW-1185">Reference proteome</keyword>
<dbReference type="EMBL" id="JARPUR010000001">
    <property type="protein sequence ID" value="KAK4887640.1"/>
    <property type="molecule type" value="Genomic_DNA"/>
</dbReference>
<dbReference type="InterPro" id="IPR027486">
    <property type="entry name" value="Ribosomal_uS10_dom"/>
</dbReference>
<organism evidence="4 5">
    <name type="scientific">Aquatica leii</name>
    <dbReference type="NCBI Taxonomy" id="1421715"/>
    <lineage>
        <taxon>Eukaryota</taxon>
        <taxon>Metazoa</taxon>
        <taxon>Ecdysozoa</taxon>
        <taxon>Arthropoda</taxon>
        <taxon>Hexapoda</taxon>
        <taxon>Insecta</taxon>
        <taxon>Pterygota</taxon>
        <taxon>Neoptera</taxon>
        <taxon>Endopterygota</taxon>
        <taxon>Coleoptera</taxon>
        <taxon>Polyphaga</taxon>
        <taxon>Elateriformia</taxon>
        <taxon>Elateroidea</taxon>
        <taxon>Lampyridae</taxon>
        <taxon>Luciolinae</taxon>
        <taxon>Aquatica</taxon>
    </lineage>
</organism>
<gene>
    <name evidence="4" type="ORF">RN001_003911</name>
</gene>
<dbReference type="InterPro" id="IPR036838">
    <property type="entry name" value="Ribosomal_uS10_dom_sf"/>
</dbReference>
<protein>
    <recommendedName>
        <fullName evidence="3">Small ribosomal subunit protein uS10 domain-containing protein</fullName>
    </recommendedName>
</protein>
<dbReference type="SUPFAM" id="SSF54999">
    <property type="entry name" value="Ribosomal protein S10"/>
    <property type="match status" value="1"/>
</dbReference>
<dbReference type="GO" id="GO:1990904">
    <property type="term" value="C:ribonucleoprotein complex"/>
    <property type="evidence" value="ECO:0007669"/>
    <property type="project" value="UniProtKB-KW"/>
</dbReference>
<evidence type="ECO:0000256" key="1">
    <source>
        <dbReference type="ARBA" id="ARBA00022980"/>
    </source>
</evidence>
<keyword evidence="2" id="KW-0687">Ribonucleoprotein</keyword>
<proteinExistence type="predicted"/>
<dbReference type="PANTHER" id="PTHR13473">
    <property type="entry name" value="MITOCHONDRIAL RIBOSOMAL PROTEIN L48"/>
    <property type="match status" value="1"/>
</dbReference>
<dbReference type="Proteomes" id="UP001353858">
    <property type="component" value="Unassembled WGS sequence"/>
</dbReference>
<sequence length="174" mass="20199">MNSFLRGLNLCRSTVMKTKRFYSNDLYDPPYLELFKSKIPLYDTINIQLHGYDYSQLESYQKLLHSYAKSMNLQVDNGWATPAQHLQVVSYKPNTDIVQSQYRFKVYERNLQIVGITSVQFSTLLRILDSSIPSGVTIKVLPHEEYHEEVRYVPDLELATLKQQLDDMGGPSKK</sequence>
<dbReference type="GO" id="GO:0005761">
    <property type="term" value="C:mitochondrial ribosome"/>
    <property type="evidence" value="ECO:0007669"/>
    <property type="project" value="InterPro"/>
</dbReference>
<evidence type="ECO:0000313" key="4">
    <source>
        <dbReference type="EMBL" id="KAK4887640.1"/>
    </source>
</evidence>
<dbReference type="InterPro" id="IPR027487">
    <property type="entry name" value="Ribosomal_mL48"/>
</dbReference>